<evidence type="ECO:0000313" key="4">
    <source>
        <dbReference type="EMBL" id="MCY0389544.1"/>
    </source>
</evidence>
<dbReference type="Pfam" id="PF00072">
    <property type="entry name" value="Response_reg"/>
    <property type="match status" value="1"/>
</dbReference>
<dbReference type="EMBL" id="JAPMXC010000010">
    <property type="protein sequence ID" value="MCY0389544.1"/>
    <property type="molecule type" value="Genomic_DNA"/>
</dbReference>
<dbReference type="PANTHER" id="PTHR44591">
    <property type="entry name" value="STRESS RESPONSE REGULATOR PROTEIN 1"/>
    <property type="match status" value="1"/>
</dbReference>
<gene>
    <name evidence="4" type="ORF">OVY01_20575</name>
</gene>
<sequence>MNTALPLDQGTIVLVEDDLEARESLSALLTSLGANVVAVSDAEEGSETASRLLPDAVVCDIMLPGMDGFYLIQTLREHEIRHGVEPAVAIALTGYGDEMHRLRSFAEGFQHFLTKPADIDQLVSVLKAAVERRARH</sequence>
<dbReference type="InterPro" id="IPR011006">
    <property type="entry name" value="CheY-like_superfamily"/>
</dbReference>
<dbReference type="SMART" id="SM00448">
    <property type="entry name" value="REC"/>
    <property type="match status" value="1"/>
</dbReference>
<evidence type="ECO:0000259" key="3">
    <source>
        <dbReference type="PROSITE" id="PS50110"/>
    </source>
</evidence>
<comment type="caution">
    <text evidence="4">The sequence shown here is derived from an EMBL/GenBank/DDBJ whole genome shotgun (WGS) entry which is preliminary data.</text>
</comment>
<dbReference type="Proteomes" id="UP001082899">
    <property type="component" value="Unassembled WGS sequence"/>
</dbReference>
<dbReference type="PROSITE" id="PS50110">
    <property type="entry name" value="RESPONSE_REGULATORY"/>
    <property type="match status" value="1"/>
</dbReference>
<keyword evidence="1 2" id="KW-0597">Phosphoprotein</keyword>
<proteinExistence type="predicted"/>
<name>A0ABT3ZSM3_9BURK</name>
<evidence type="ECO:0000256" key="2">
    <source>
        <dbReference type="PROSITE-ProRule" id="PRU00169"/>
    </source>
</evidence>
<keyword evidence="5" id="KW-1185">Reference proteome</keyword>
<dbReference type="InterPro" id="IPR050595">
    <property type="entry name" value="Bact_response_regulator"/>
</dbReference>
<accession>A0ABT3ZSM3</accession>
<evidence type="ECO:0000256" key="1">
    <source>
        <dbReference type="ARBA" id="ARBA00022553"/>
    </source>
</evidence>
<evidence type="ECO:0000313" key="5">
    <source>
        <dbReference type="Proteomes" id="UP001082899"/>
    </source>
</evidence>
<feature type="modified residue" description="4-aspartylphosphate" evidence="2">
    <location>
        <position position="60"/>
    </location>
</feature>
<dbReference type="Gene3D" id="3.40.50.2300">
    <property type="match status" value="1"/>
</dbReference>
<feature type="domain" description="Response regulatory" evidence="3">
    <location>
        <begin position="11"/>
        <end position="130"/>
    </location>
</feature>
<dbReference type="PANTHER" id="PTHR44591:SF3">
    <property type="entry name" value="RESPONSE REGULATORY DOMAIN-CONTAINING PROTEIN"/>
    <property type="match status" value="1"/>
</dbReference>
<organism evidence="4 5">
    <name type="scientific">Robbsia betulipollinis</name>
    <dbReference type="NCBI Taxonomy" id="2981849"/>
    <lineage>
        <taxon>Bacteria</taxon>
        <taxon>Pseudomonadati</taxon>
        <taxon>Pseudomonadota</taxon>
        <taxon>Betaproteobacteria</taxon>
        <taxon>Burkholderiales</taxon>
        <taxon>Burkholderiaceae</taxon>
        <taxon>Robbsia</taxon>
    </lineage>
</organism>
<dbReference type="InterPro" id="IPR001789">
    <property type="entry name" value="Sig_transdc_resp-reg_receiver"/>
</dbReference>
<reference evidence="4" key="1">
    <citation type="submission" date="2022-11" db="EMBL/GenBank/DDBJ databases">
        <title>Robbsia betulipollinis sp. nov., isolated from pollen of birch (Betula pendula).</title>
        <authorList>
            <person name="Shi H."/>
            <person name="Ambika Manirajan B."/>
            <person name="Ratering S."/>
            <person name="Geissler-Plaum R."/>
            <person name="Schnell S."/>
        </authorList>
    </citation>
    <scope>NUCLEOTIDE SEQUENCE</scope>
    <source>
        <strain evidence="4">Bb-Pol-6</strain>
    </source>
</reference>
<protein>
    <submittedName>
        <fullName evidence="4">Response regulator</fullName>
    </submittedName>
</protein>
<dbReference type="RefSeq" id="WP_267849439.1">
    <property type="nucleotide sequence ID" value="NZ_JAPMXC010000010.1"/>
</dbReference>
<dbReference type="SUPFAM" id="SSF52172">
    <property type="entry name" value="CheY-like"/>
    <property type="match status" value="1"/>
</dbReference>